<organism evidence="3 4">
    <name type="scientific">Penicillium daleae</name>
    <dbReference type="NCBI Taxonomy" id="63821"/>
    <lineage>
        <taxon>Eukaryota</taxon>
        <taxon>Fungi</taxon>
        <taxon>Dikarya</taxon>
        <taxon>Ascomycota</taxon>
        <taxon>Pezizomycotina</taxon>
        <taxon>Eurotiomycetes</taxon>
        <taxon>Eurotiomycetidae</taxon>
        <taxon>Eurotiales</taxon>
        <taxon>Aspergillaceae</taxon>
        <taxon>Penicillium</taxon>
    </lineage>
</organism>
<dbReference type="GO" id="GO:0005811">
    <property type="term" value="C:lipid droplet"/>
    <property type="evidence" value="ECO:0007669"/>
    <property type="project" value="TreeGrafter"/>
</dbReference>
<dbReference type="GO" id="GO:0004806">
    <property type="term" value="F:triacylglycerol lipase activity"/>
    <property type="evidence" value="ECO:0007669"/>
    <property type="project" value="TreeGrafter"/>
</dbReference>
<dbReference type="AlphaFoldDB" id="A0AAD6FZ84"/>
<evidence type="ECO:0000256" key="1">
    <source>
        <dbReference type="ARBA" id="ARBA00006484"/>
    </source>
</evidence>
<protein>
    <submittedName>
        <fullName evidence="3">Oxidoreductase</fullName>
    </submittedName>
</protein>
<keyword evidence="2" id="KW-0560">Oxidoreductase</keyword>
<comment type="caution">
    <text evidence="3">The sequence shown here is derived from an EMBL/GenBank/DDBJ whole genome shotgun (WGS) entry which is preliminary data.</text>
</comment>
<dbReference type="PANTHER" id="PTHR44169:SF6">
    <property type="entry name" value="NADPH-DEPENDENT 1-ACYLDIHYDROXYACETONE PHOSPHATE REDUCTASE"/>
    <property type="match status" value="1"/>
</dbReference>
<dbReference type="EMBL" id="JAPVEA010000008">
    <property type="protein sequence ID" value="KAJ5439633.1"/>
    <property type="molecule type" value="Genomic_DNA"/>
</dbReference>
<dbReference type="GeneID" id="81604256"/>
<dbReference type="InterPro" id="IPR036291">
    <property type="entry name" value="NAD(P)-bd_dom_sf"/>
</dbReference>
<dbReference type="PANTHER" id="PTHR44169">
    <property type="entry name" value="NADPH-DEPENDENT 1-ACYLDIHYDROXYACETONE PHOSPHATE REDUCTASE"/>
    <property type="match status" value="1"/>
</dbReference>
<reference evidence="3" key="1">
    <citation type="submission" date="2022-12" db="EMBL/GenBank/DDBJ databases">
        <authorList>
            <person name="Petersen C."/>
        </authorList>
    </citation>
    <scope>NUCLEOTIDE SEQUENCE</scope>
    <source>
        <strain evidence="3">IBT 16125</strain>
    </source>
</reference>
<dbReference type="RefSeq" id="XP_056762862.1">
    <property type="nucleotide sequence ID" value="XM_056914013.1"/>
</dbReference>
<dbReference type="GO" id="GO:0019433">
    <property type="term" value="P:triglyceride catabolic process"/>
    <property type="evidence" value="ECO:0007669"/>
    <property type="project" value="TreeGrafter"/>
</dbReference>
<dbReference type="Proteomes" id="UP001213681">
    <property type="component" value="Unassembled WGS sequence"/>
</dbReference>
<dbReference type="Gene3D" id="3.40.50.720">
    <property type="entry name" value="NAD(P)-binding Rossmann-like Domain"/>
    <property type="match status" value="1"/>
</dbReference>
<sequence>MEYVLITGCSDGGIGSALAQSFHDKGLYVFATARDISKIQNLRDLANITFLQLDVTSPASIATAYKIVENETNGKLHYLINNSGAGFVMPLLDSDIEMGQRMFDVNVWGVVRVTQTFAPLVVNAKGTVVNNVSTAARVGLPYQAAIRLMSETLALEMKPLGVKVVIVITGNIRTRWFVNSPRLELPEGSYYSSIVDRIEIFARGEQGHPQMESKVYAEKVVGDVHGGAKETIWRGAQSTIVRIAMAVIPTWLLVTVKVPPREVIGSRSEHEQLPEQPDRSP</sequence>
<keyword evidence="4" id="KW-1185">Reference proteome</keyword>
<name>A0AAD6FZ84_9EURO</name>
<dbReference type="GO" id="GO:0000140">
    <property type="term" value="F:acylglycerone-phosphate reductase (NADP+) activity"/>
    <property type="evidence" value="ECO:0007669"/>
    <property type="project" value="TreeGrafter"/>
</dbReference>
<comment type="similarity">
    <text evidence="1">Belongs to the short-chain dehydrogenases/reductases (SDR) family.</text>
</comment>
<evidence type="ECO:0000313" key="4">
    <source>
        <dbReference type="Proteomes" id="UP001213681"/>
    </source>
</evidence>
<evidence type="ECO:0000313" key="3">
    <source>
        <dbReference type="EMBL" id="KAJ5439633.1"/>
    </source>
</evidence>
<proteinExistence type="inferred from homology"/>
<dbReference type="GO" id="GO:0006654">
    <property type="term" value="P:phosphatidic acid biosynthetic process"/>
    <property type="evidence" value="ECO:0007669"/>
    <property type="project" value="TreeGrafter"/>
</dbReference>
<reference evidence="3" key="2">
    <citation type="journal article" date="2023" name="IMA Fungus">
        <title>Comparative genomic study of the Penicillium genus elucidates a diverse pangenome and 15 lateral gene transfer events.</title>
        <authorList>
            <person name="Petersen C."/>
            <person name="Sorensen T."/>
            <person name="Nielsen M.R."/>
            <person name="Sondergaard T.E."/>
            <person name="Sorensen J.L."/>
            <person name="Fitzpatrick D.A."/>
            <person name="Frisvad J.C."/>
            <person name="Nielsen K.L."/>
        </authorList>
    </citation>
    <scope>NUCLEOTIDE SEQUENCE</scope>
    <source>
        <strain evidence="3">IBT 16125</strain>
    </source>
</reference>
<evidence type="ECO:0000256" key="2">
    <source>
        <dbReference type="ARBA" id="ARBA00023002"/>
    </source>
</evidence>
<dbReference type="SUPFAM" id="SSF51735">
    <property type="entry name" value="NAD(P)-binding Rossmann-fold domains"/>
    <property type="match status" value="1"/>
</dbReference>
<dbReference type="Pfam" id="PF00106">
    <property type="entry name" value="adh_short"/>
    <property type="match status" value="1"/>
</dbReference>
<dbReference type="PRINTS" id="PR00081">
    <property type="entry name" value="GDHRDH"/>
</dbReference>
<gene>
    <name evidence="3" type="ORF">N7458_010631</name>
</gene>
<accession>A0AAD6FZ84</accession>
<dbReference type="GO" id="GO:0005783">
    <property type="term" value="C:endoplasmic reticulum"/>
    <property type="evidence" value="ECO:0007669"/>
    <property type="project" value="TreeGrafter"/>
</dbReference>
<dbReference type="InterPro" id="IPR002347">
    <property type="entry name" value="SDR_fam"/>
</dbReference>